<dbReference type="EMBL" id="HBUE01198152">
    <property type="protein sequence ID" value="CAG6528559.1"/>
    <property type="molecule type" value="Transcribed_RNA"/>
</dbReference>
<reference evidence="2" key="1">
    <citation type="submission" date="2021-05" db="EMBL/GenBank/DDBJ databases">
        <authorList>
            <person name="Alioto T."/>
            <person name="Alioto T."/>
            <person name="Gomez Garrido J."/>
        </authorList>
    </citation>
    <scope>NUCLEOTIDE SEQUENCE</scope>
</reference>
<dbReference type="EMBL" id="HBUE01198151">
    <property type="protein sequence ID" value="CAG6528557.1"/>
    <property type="molecule type" value="Transcribed_RNA"/>
</dbReference>
<organism evidence="2">
    <name type="scientific">Culex pipiens</name>
    <name type="common">House mosquito</name>
    <dbReference type="NCBI Taxonomy" id="7175"/>
    <lineage>
        <taxon>Eukaryota</taxon>
        <taxon>Metazoa</taxon>
        <taxon>Ecdysozoa</taxon>
        <taxon>Arthropoda</taxon>
        <taxon>Hexapoda</taxon>
        <taxon>Insecta</taxon>
        <taxon>Pterygota</taxon>
        <taxon>Neoptera</taxon>
        <taxon>Endopterygota</taxon>
        <taxon>Diptera</taxon>
        <taxon>Nematocera</taxon>
        <taxon>Culicoidea</taxon>
        <taxon>Culicidae</taxon>
        <taxon>Culicinae</taxon>
        <taxon>Culicini</taxon>
        <taxon>Culex</taxon>
        <taxon>Culex</taxon>
    </lineage>
</organism>
<dbReference type="EMBL" id="HBUE01304225">
    <property type="protein sequence ID" value="CAG6580304.1"/>
    <property type="molecule type" value="Transcribed_RNA"/>
</dbReference>
<proteinExistence type="predicted"/>
<name>A0A8D8K3C0_CULPI</name>
<accession>A0A8D8K3C0</accession>
<evidence type="ECO:0000313" key="2">
    <source>
        <dbReference type="EMBL" id="CAG6580302.1"/>
    </source>
</evidence>
<sequence length="125" mass="14180">MPSRKRQSSTFRSRASATGRPPRCARTAIGCTWQRSLTTRCSSTTRASALPRPIPISWRWVMQIGPPFTLSRESSSLLWPTLPSPRGTNIRRTSCRSWWPGSTIVGRKSKQRRSFTFPGWPLMST</sequence>
<dbReference type="AlphaFoldDB" id="A0A8D8K3C0"/>
<dbReference type="EMBL" id="HBUE01304224">
    <property type="protein sequence ID" value="CAG6580302.1"/>
    <property type="molecule type" value="Transcribed_RNA"/>
</dbReference>
<protein>
    <submittedName>
        <fullName evidence="2">(northern house mosquito) hypothetical protein</fullName>
    </submittedName>
</protein>
<feature type="region of interest" description="Disordered" evidence="1">
    <location>
        <begin position="1"/>
        <end position="23"/>
    </location>
</feature>
<evidence type="ECO:0000256" key="1">
    <source>
        <dbReference type="SAM" id="MobiDB-lite"/>
    </source>
</evidence>